<organism evidence="7 8">
    <name type="scientific">Aspergillus cavernicola</name>
    <dbReference type="NCBI Taxonomy" id="176166"/>
    <lineage>
        <taxon>Eukaryota</taxon>
        <taxon>Fungi</taxon>
        <taxon>Dikarya</taxon>
        <taxon>Ascomycota</taxon>
        <taxon>Pezizomycotina</taxon>
        <taxon>Eurotiomycetes</taxon>
        <taxon>Eurotiomycetidae</taxon>
        <taxon>Eurotiales</taxon>
        <taxon>Aspergillaceae</taxon>
        <taxon>Aspergillus</taxon>
        <taxon>Aspergillus subgen. Nidulantes</taxon>
    </lineage>
</organism>
<evidence type="ECO:0000256" key="1">
    <source>
        <dbReference type="ARBA" id="ARBA00004141"/>
    </source>
</evidence>
<evidence type="ECO:0000256" key="4">
    <source>
        <dbReference type="ARBA" id="ARBA00022989"/>
    </source>
</evidence>
<keyword evidence="4 6" id="KW-1133">Transmembrane helix</keyword>
<evidence type="ECO:0000256" key="5">
    <source>
        <dbReference type="ARBA" id="ARBA00023136"/>
    </source>
</evidence>
<dbReference type="Gene3D" id="1.20.1250.20">
    <property type="entry name" value="MFS general substrate transporter like domains"/>
    <property type="match status" value="1"/>
</dbReference>
<evidence type="ECO:0000313" key="8">
    <source>
        <dbReference type="Proteomes" id="UP001610335"/>
    </source>
</evidence>
<dbReference type="SUPFAM" id="SSF103473">
    <property type="entry name" value="MFS general substrate transporter"/>
    <property type="match status" value="1"/>
</dbReference>
<feature type="transmembrane region" description="Helical" evidence="6">
    <location>
        <begin position="253"/>
        <end position="275"/>
    </location>
</feature>
<dbReference type="InterPro" id="IPR036259">
    <property type="entry name" value="MFS_trans_sf"/>
</dbReference>
<dbReference type="PANTHER" id="PTHR43791">
    <property type="entry name" value="PERMEASE-RELATED"/>
    <property type="match status" value="1"/>
</dbReference>
<keyword evidence="2" id="KW-0813">Transport</keyword>
<name>A0ABR4I717_9EURO</name>
<feature type="transmembrane region" description="Helical" evidence="6">
    <location>
        <begin position="198"/>
        <end position="217"/>
    </location>
</feature>
<dbReference type="CDD" id="cd12148">
    <property type="entry name" value="fungal_TF_MHR"/>
    <property type="match status" value="1"/>
</dbReference>
<evidence type="ECO:0000256" key="3">
    <source>
        <dbReference type="ARBA" id="ARBA00022692"/>
    </source>
</evidence>
<evidence type="ECO:0000256" key="2">
    <source>
        <dbReference type="ARBA" id="ARBA00022448"/>
    </source>
</evidence>
<feature type="transmembrane region" description="Helical" evidence="6">
    <location>
        <begin position="229"/>
        <end position="247"/>
    </location>
</feature>
<comment type="subcellular location">
    <subcellularLocation>
        <location evidence="1">Membrane</location>
        <topology evidence="1">Multi-pass membrane protein</topology>
    </subcellularLocation>
</comment>
<dbReference type="EMBL" id="JBFXLS010000051">
    <property type="protein sequence ID" value="KAL2823538.1"/>
    <property type="molecule type" value="Genomic_DNA"/>
</dbReference>
<dbReference type="Proteomes" id="UP001610335">
    <property type="component" value="Unassembled WGS sequence"/>
</dbReference>
<protein>
    <recommendedName>
        <fullName evidence="9">Major facilitator superfamily domain-containing protein</fullName>
    </recommendedName>
</protein>
<gene>
    <name evidence="7" type="ORF">BDW59DRAFT_163116</name>
</gene>
<evidence type="ECO:0000256" key="6">
    <source>
        <dbReference type="SAM" id="Phobius"/>
    </source>
</evidence>
<keyword evidence="8" id="KW-1185">Reference proteome</keyword>
<sequence>MPRLKVSSGVIDIIEPAVAESLLAAWIHGTLDNQKSSEAVLYLILAYAAQAHASSLPDQRRAHSSYHHGRRIAVLHLTDDPSLDTVQAFLLIMLRKALGLHRRDGRGIEVFLSKMRDDGVYRERIWATLRYHDVFFCAMMSRTSSTITTRRQFAYPCSISRFHATALHSGGACEQASTHSSSISDVHILGYTSSTAQLLTVPMYITAAVVAVFGAWLSDRYKKRSPFILFFMSLLPIRFIIVLASSGRGVPGVVYLGVFVAVVGIYLAFPGNVTWISVNLAGDYKRAAGMAMHIGLGNLAGAMSSNFYREKDSPK</sequence>
<proteinExistence type="predicted"/>
<accession>A0ABR4I717</accession>
<reference evidence="7 8" key="1">
    <citation type="submission" date="2024-07" db="EMBL/GenBank/DDBJ databases">
        <title>Section-level genome sequencing and comparative genomics of Aspergillus sections Usti and Cavernicolus.</title>
        <authorList>
            <consortium name="Lawrence Berkeley National Laboratory"/>
            <person name="Nybo J.L."/>
            <person name="Vesth T.C."/>
            <person name="Theobald S."/>
            <person name="Frisvad J.C."/>
            <person name="Larsen T.O."/>
            <person name="Kjaerboelling I."/>
            <person name="Rothschild-Mancinelli K."/>
            <person name="Lyhne E.K."/>
            <person name="Kogle M.E."/>
            <person name="Barry K."/>
            <person name="Clum A."/>
            <person name="Na H."/>
            <person name="Ledsgaard L."/>
            <person name="Lin J."/>
            <person name="Lipzen A."/>
            <person name="Kuo A."/>
            <person name="Riley R."/>
            <person name="Mondo S."/>
            <person name="LaButti K."/>
            <person name="Haridas S."/>
            <person name="Pangalinan J."/>
            <person name="Salamov A.A."/>
            <person name="Simmons B.A."/>
            <person name="Magnuson J.K."/>
            <person name="Chen J."/>
            <person name="Drula E."/>
            <person name="Henrissat B."/>
            <person name="Wiebenga A."/>
            <person name="Lubbers R.J."/>
            <person name="Gomes A.C."/>
            <person name="Makela M.R."/>
            <person name="Stajich J."/>
            <person name="Grigoriev I.V."/>
            <person name="Mortensen U.H."/>
            <person name="De vries R.P."/>
            <person name="Baker S.E."/>
            <person name="Andersen M.R."/>
        </authorList>
    </citation>
    <scope>NUCLEOTIDE SEQUENCE [LARGE SCALE GENOMIC DNA]</scope>
    <source>
        <strain evidence="7 8">CBS 600.67</strain>
    </source>
</reference>
<keyword evidence="3 6" id="KW-0812">Transmembrane</keyword>
<dbReference type="PANTHER" id="PTHR43791:SF18">
    <property type="entry name" value="NICOTINIC ACID TRANSPORTER TNA1, PUTATIVE (AFU_ORTHOLOGUE AFUA_3G03820)-RELATED"/>
    <property type="match status" value="1"/>
</dbReference>
<evidence type="ECO:0008006" key="9">
    <source>
        <dbReference type="Google" id="ProtNLM"/>
    </source>
</evidence>
<evidence type="ECO:0000313" key="7">
    <source>
        <dbReference type="EMBL" id="KAL2823538.1"/>
    </source>
</evidence>
<keyword evidence="5 6" id="KW-0472">Membrane</keyword>
<comment type="caution">
    <text evidence="7">The sequence shown here is derived from an EMBL/GenBank/DDBJ whole genome shotgun (WGS) entry which is preliminary data.</text>
</comment>